<dbReference type="SMART" id="SM00225">
    <property type="entry name" value="BTB"/>
    <property type="match status" value="1"/>
</dbReference>
<dbReference type="SUPFAM" id="SSF54695">
    <property type="entry name" value="POZ domain"/>
    <property type="match status" value="1"/>
</dbReference>
<evidence type="ECO:0000256" key="1">
    <source>
        <dbReference type="SAM" id="MobiDB-lite"/>
    </source>
</evidence>
<dbReference type="InterPro" id="IPR011333">
    <property type="entry name" value="SKP1/BTB/POZ_sf"/>
</dbReference>
<keyword evidence="4" id="KW-1185">Reference proteome</keyword>
<protein>
    <recommendedName>
        <fullName evidence="2">BTB domain-containing protein</fullName>
    </recommendedName>
</protein>
<proteinExistence type="predicted"/>
<feature type="region of interest" description="Disordered" evidence="1">
    <location>
        <begin position="1"/>
        <end position="25"/>
    </location>
</feature>
<dbReference type="OrthoDB" id="2800059at2759"/>
<dbReference type="Proteomes" id="UP000230002">
    <property type="component" value="Unassembled WGS sequence"/>
</dbReference>
<comment type="caution">
    <text evidence="3">The sequence shown here is derived from an EMBL/GenBank/DDBJ whole genome shotgun (WGS) entry which is preliminary data.</text>
</comment>
<dbReference type="Pfam" id="PF00651">
    <property type="entry name" value="BTB"/>
    <property type="match status" value="1"/>
</dbReference>
<reference evidence="3 4" key="1">
    <citation type="journal article" date="2015" name="Sci. Rep.">
        <title>Chromosome-level genome map provides insights into diverse defense mechanisms in the medicinal fungus Ganoderma sinense.</title>
        <authorList>
            <person name="Zhu Y."/>
            <person name="Xu J."/>
            <person name="Sun C."/>
            <person name="Zhou S."/>
            <person name="Xu H."/>
            <person name="Nelson D.R."/>
            <person name="Qian J."/>
            <person name="Song J."/>
            <person name="Luo H."/>
            <person name="Xiang L."/>
            <person name="Li Y."/>
            <person name="Xu Z."/>
            <person name="Ji A."/>
            <person name="Wang L."/>
            <person name="Lu S."/>
            <person name="Hayward A."/>
            <person name="Sun W."/>
            <person name="Li X."/>
            <person name="Schwartz D.C."/>
            <person name="Wang Y."/>
            <person name="Chen S."/>
        </authorList>
    </citation>
    <scope>NUCLEOTIDE SEQUENCE [LARGE SCALE GENOMIC DNA]</scope>
    <source>
        <strain evidence="3 4">ZZ0214-1</strain>
    </source>
</reference>
<evidence type="ECO:0000313" key="4">
    <source>
        <dbReference type="Proteomes" id="UP000230002"/>
    </source>
</evidence>
<feature type="domain" description="BTB" evidence="2">
    <location>
        <begin position="35"/>
        <end position="66"/>
    </location>
</feature>
<gene>
    <name evidence="3" type="ORF">GSI_11229</name>
</gene>
<dbReference type="STRING" id="1077348.A0A2G8RYW4"/>
<dbReference type="EMBL" id="AYKW01000040">
    <property type="protein sequence ID" value="PIL26702.1"/>
    <property type="molecule type" value="Genomic_DNA"/>
</dbReference>
<sequence length="366" mass="40181">MSPPGPSRKPAHVESDPDPDETGVQTDEQVWFSDGNIVVVAANKVAFRVHKGILSLRSEVFRDMFSPAITDAHAATAESESESVEGCPVVHLTDPPEDIRRLFLVLCCGKNYYYDRDELVPVPFAVLASLIRTAHKYAVQDVLDDALARLKKYYTNDLAAWQDPSSRARHVTTVPRDAPTVLHLARLTNTPSLLPTAFLVCTMIATWRDYQPDGSCVSPIAALSVLDLTGVIVGKGLLVQARATRALHLLGAAPSAHCLARETCAAARDGPVAALRGSSRVFKSSMGDAHALTPMVDIFWPRYSRWPKFCGSCHEALVEEDGMVIRLLWKHLPLLFGLRLDEGCWPSSGSLTWTSRDSRERQEAGK</sequence>
<dbReference type="InterPro" id="IPR000210">
    <property type="entry name" value="BTB/POZ_dom"/>
</dbReference>
<name>A0A2G8RYW4_9APHY</name>
<dbReference type="Gene3D" id="3.30.710.10">
    <property type="entry name" value="Potassium Channel Kv1.1, Chain A"/>
    <property type="match status" value="1"/>
</dbReference>
<evidence type="ECO:0000259" key="2">
    <source>
        <dbReference type="PROSITE" id="PS50097"/>
    </source>
</evidence>
<evidence type="ECO:0000313" key="3">
    <source>
        <dbReference type="EMBL" id="PIL26702.1"/>
    </source>
</evidence>
<dbReference type="PROSITE" id="PS50097">
    <property type="entry name" value="BTB"/>
    <property type="match status" value="1"/>
</dbReference>
<accession>A0A2G8RYW4</accession>
<dbReference type="AlphaFoldDB" id="A0A2G8RYW4"/>
<organism evidence="3 4">
    <name type="scientific">Ganoderma sinense ZZ0214-1</name>
    <dbReference type="NCBI Taxonomy" id="1077348"/>
    <lineage>
        <taxon>Eukaryota</taxon>
        <taxon>Fungi</taxon>
        <taxon>Dikarya</taxon>
        <taxon>Basidiomycota</taxon>
        <taxon>Agaricomycotina</taxon>
        <taxon>Agaricomycetes</taxon>
        <taxon>Polyporales</taxon>
        <taxon>Polyporaceae</taxon>
        <taxon>Ganoderma</taxon>
    </lineage>
</organism>
<dbReference type="CDD" id="cd18186">
    <property type="entry name" value="BTB_POZ_ZBTB_KLHL-like"/>
    <property type="match status" value="1"/>
</dbReference>